<accession>A0A4P9XWY4</accession>
<dbReference type="GO" id="GO:0005816">
    <property type="term" value="C:spindle pole body"/>
    <property type="evidence" value="ECO:0007669"/>
    <property type="project" value="UniProtKB-ARBA"/>
</dbReference>
<dbReference type="GO" id="GO:0031122">
    <property type="term" value="P:cytoplasmic microtubule organization"/>
    <property type="evidence" value="ECO:0007669"/>
    <property type="project" value="TreeGrafter"/>
</dbReference>
<evidence type="ECO:0000256" key="4">
    <source>
        <dbReference type="ARBA" id="ARBA00022701"/>
    </source>
</evidence>
<dbReference type="EMBL" id="KZ992434">
    <property type="protein sequence ID" value="RKP10878.1"/>
    <property type="molecule type" value="Genomic_DNA"/>
</dbReference>
<dbReference type="InterPro" id="IPR040457">
    <property type="entry name" value="GCP_C"/>
</dbReference>
<dbReference type="OrthoDB" id="5860513at2759"/>
<dbReference type="Proteomes" id="UP000271241">
    <property type="component" value="Unassembled WGS sequence"/>
</dbReference>
<dbReference type="GO" id="GO:0000278">
    <property type="term" value="P:mitotic cell cycle"/>
    <property type="evidence" value="ECO:0007669"/>
    <property type="project" value="TreeGrafter"/>
</dbReference>
<keyword evidence="3" id="KW-0963">Cytoplasm</keyword>
<sequence>EVSEALVLRDVLYTFQGIDGHYVKYDPELQGYSIDPTVGASRSLRHLVHQVTELGALYAKVHNFVEEKLSDTSYGLVGQSFCSAMQRQLSEYFRFIAVLDSHIIKESPSEAQNASSDKLTLRSMLIWTQDFAQKLRLMNAMVDCCSGQKGGALVSQIHAYSLHGDPFIREFIGETLEEVAQPFYEMLHRWIYEGELEDPHQEFFVSCDPTMTADQEDVDIWQEKFSIRKAMIPSFIHESLARKIFSVGRSLNFIRYCCDDNEWVTRRNRDTRTILRYSDLEGLEASIDAAYRATSRRLLNTLYTRYHLIDHMKALKRFLLLGQGEFAQCLMDALGPSLAKPASMLFRHNLTSTLETAIRTSNVQYEDPDIKSRLDVKALEVSPGDSGWDVFSLEYNVEQPIKTVFKKTAMDQYRQLFKFLWRLKRVEHTLSAAWRRQMTSAHTLNRVRELQVQLRYCNLQCSEMVHFIYQLQYYILFEVMECSWEELIKVIKDKANDLDLLIQAHDRYLRSILSNALLEISPSQVSRLPCRLSPSDTLTAAETMRPR</sequence>
<name>A0A4P9XWY4_9FUNG</name>
<comment type="similarity">
    <text evidence="2">Belongs to the TUBGCP family.</text>
</comment>
<reference evidence="9" key="1">
    <citation type="journal article" date="2018" name="Nat. Microbiol.">
        <title>Leveraging single-cell genomics to expand the fungal tree of life.</title>
        <authorList>
            <person name="Ahrendt S.R."/>
            <person name="Quandt C.A."/>
            <person name="Ciobanu D."/>
            <person name="Clum A."/>
            <person name="Salamov A."/>
            <person name="Andreopoulos B."/>
            <person name="Cheng J.F."/>
            <person name="Woyke T."/>
            <person name="Pelin A."/>
            <person name="Henrissat B."/>
            <person name="Reynolds N.K."/>
            <person name="Benny G.L."/>
            <person name="Smith M.E."/>
            <person name="James T.Y."/>
            <person name="Grigoriev I.V."/>
        </authorList>
    </citation>
    <scope>NUCLEOTIDE SEQUENCE [LARGE SCALE GENOMIC DNA]</scope>
    <source>
        <strain evidence="9">RSA 1356</strain>
    </source>
</reference>
<dbReference type="InterPro" id="IPR042241">
    <property type="entry name" value="GCP_C_sf"/>
</dbReference>
<dbReference type="GO" id="GO:0051011">
    <property type="term" value="F:microtubule minus-end binding"/>
    <property type="evidence" value="ECO:0007669"/>
    <property type="project" value="TreeGrafter"/>
</dbReference>
<evidence type="ECO:0000259" key="7">
    <source>
        <dbReference type="Pfam" id="PF17681"/>
    </source>
</evidence>
<dbReference type="GO" id="GO:0051225">
    <property type="term" value="P:spindle assembly"/>
    <property type="evidence" value="ECO:0007669"/>
    <property type="project" value="TreeGrafter"/>
</dbReference>
<feature type="non-terminal residue" evidence="8">
    <location>
        <position position="1"/>
    </location>
</feature>
<organism evidence="8 9">
    <name type="scientific">Thamnocephalis sphaerospora</name>
    <dbReference type="NCBI Taxonomy" id="78915"/>
    <lineage>
        <taxon>Eukaryota</taxon>
        <taxon>Fungi</taxon>
        <taxon>Fungi incertae sedis</taxon>
        <taxon>Zoopagomycota</taxon>
        <taxon>Zoopagomycotina</taxon>
        <taxon>Zoopagomycetes</taxon>
        <taxon>Zoopagales</taxon>
        <taxon>Sigmoideomycetaceae</taxon>
        <taxon>Thamnocephalis</taxon>
    </lineage>
</organism>
<dbReference type="PANTHER" id="PTHR19302:SF14">
    <property type="entry name" value="GAMMA-TUBULIN COMPLEX COMPONENT 3"/>
    <property type="match status" value="1"/>
</dbReference>
<evidence type="ECO:0000259" key="6">
    <source>
        <dbReference type="Pfam" id="PF04130"/>
    </source>
</evidence>
<dbReference type="Gene3D" id="1.20.120.1900">
    <property type="entry name" value="Gamma-tubulin complex, C-terminal domain"/>
    <property type="match status" value="1"/>
</dbReference>
<evidence type="ECO:0000256" key="2">
    <source>
        <dbReference type="ARBA" id="ARBA00010337"/>
    </source>
</evidence>
<dbReference type="GO" id="GO:0000922">
    <property type="term" value="C:spindle pole"/>
    <property type="evidence" value="ECO:0007669"/>
    <property type="project" value="InterPro"/>
</dbReference>
<dbReference type="InterPro" id="IPR041470">
    <property type="entry name" value="GCP_N"/>
</dbReference>
<comment type="subcellular location">
    <subcellularLocation>
        <location evidence="1">Cytoplasm</location>
        <location evidence="1">Cytoskeleton</location>
    </subcellularLocation>
</comment>
<evidence type="ECO:0000313" key="8">
    <source>
        <dbReference type="EMBL" id="RKP10878.1"/>
    </source>
</evidence>
<dbReference type="GO" id="GO:0051321">
    <property type="term" value="P:meiotic cell cycle"/>
    <property type="evidence" value="ECO:0007669"/>
    <property type="project" value="TreeGrafter"/>
</dbReference>
<evidence type="ECO:0000313" key="9">
    <source>
        <dbReference type="Proteomes" id="UP000271241"/>
    </source>
</evidence>
<evidence type="ECO:0000256" key="5">
    <source>
        <dbReference type="ARBA" id="ARBA00023212"/>
    </source>
</evidence>
<feature type="domain" description="Gamma tubulin complex component C-terminal" evidence="6">
    <location>
        <begin position="308"/>
        <end position="521"/>
    </location>
</feature>
<dbReference type="GO" id="GO:0000930">
    <property type="term" value="C:gamma-tubulin complex"/>
    <property type="evidence" value="ECO:0007669"/>
    <property type="project" value="UniProtKB-ARBA"/>
</dbReference>
<evidence type="ECO:0000256" key="1">
    <source>
        <dbReference type="ARBA" id="ARBA00004245"/>
    </source>
</evidence>
<proteinExistence type="inferred from homology"/>
<dbReference type="PANTHER" id="PTHR19302">
    <property type="entry name" value="GAMMA TUBULIN COMPLEX PROTEIN"/>
    <property type="match status" value="1"/>
</dbReference>
<protein>
    <submittedName>
        <fullName evidence="8">Gamma-tubulin complex component protein</fullName>
    </submittedName>
</protein>
<dbReference type="AlphaFoldDB" id="A0A4P9XWY4"/>
<dbReference type="STRING" id="78915.A0A4P9XWY4"/>
<gene>
    <name evidence="8" type="ORF">THASP1DRAFT_12277</name>
</gene>
<dbReference type="InterPro" id="IPR007259">
    <property type="entry name" value="GCP"/>
</dbReference>
<dbReference type="Pfam" id="PF17681">
    <property type="entry name" value="GCP_N_terminal"/>
    <property type="match status" value="1"/>
</dbReference>
<dbReference type="GO" id="GO:0007020">
    <property type="term" value="P:microtubule nucleation"/>
    <property type="evidence" value="ECO:0007669"/>
    <property type="project" value="InterPro"/>
</dbReference>
<keyword evidence="5" id="KW-0206">Cytoskeleton</keyword>
<dbReference type="GO" id="GO:0005874">
    <property type="term" value="C:microtubule"/>
    <property type="evidence" value="ECO:0007669"/>
    <property type="project" value="UniProtKB-KW"/>
</dbReference>
<dbReference type="Pfam" id="PF04130">
    <property type="entry name" value="GCP_C_terminal"/>
    <property type="match status" value="1"/>
</dbReference>
<keyword evidence="4" id="KW-0493">Microtubule</keyword>
<dbReference type="GO" id="GO:0043015">
    <property type="term" value="F:gamma-tubulin binding"/>
    <property type="evidence" value="ECO:0007669"/>
    <property type="project" value="InterPro"/>
</dbReference>
<feature type="domain" description="Gamma tubulin complex component protein N-terminal" evidence="7">
    <location>
        <begin position="8"/>
        <end position="303"/>
    </location>
</feature>
<keyword evidence="9" id="KW-1185">Reference proteome</keyword>
<evidence type="ECO:0000256" key="3">
    <source>
        <dbReference type="ARBA" id="ARBA00022490"/>
    </source>
</evidence>